<evidence type="ECO:0000313" key="2">
    <source>
        <dbReference type="Proteomes" id="UP000199334"/>
    </source>
</evidence>
<proteinExistence type="predicted"/>
<accession>A0A1G9ZXE5</accession>
<dbReference type="Proteomes" id="UP000199334">
    <property type="component" value="Unassembled WGS sequence"/>
</dbReference>
<dbReference type="STRING" id="237069.SAMN05216498_1884"/>
<protein>
    <submittedName>
        <fullName evidence="1">Uncharacterized protein</fullName>
    </submittedName>
</protein>
<gene>
    <name evidence="1" type="ORF">SAMN05216498_1884</name>
</gene>
<dbReference type="EMBL" id="FNIG01000003">
    <property type="protein sequence ID" value="SDN26109.1"/>
    <property type="molecule type" value="Genomic_DNA"/>
</dbReference>
<sequence length="150" mass="17560">MKILVNGCFHRIAFDLIEHYLNEGNEIFGFDEVEEDDDKFNLYALIGRNALFHLNKQEKTHYDCAYDFTSKQLLCQFSKKNSQKVPIQLEDTFISGLHPAEEREEQAYEVHIQDIVHFLVNLNHCSLVPDYIRVNGKDEQSVHIISFLNI</sequence>
<organism evidence="1 2">
    <name type="scientific">Tenuibacillus multivorans</name>
    <dbReference type="NCBI Taxonomy" id="237069"/>
    <lineage>
        <taxon>Bacteria</taxon>
        <taxon>Bacillati</taxon>
        <taxon>Bacillota</taxon>
        <taxon>Bacilli</taxon>
        <taxon>Bacillales</taxon>
        <taxon>Bacillaceae</taxon>
        <taxon>Tenuibacillus</taxon>
    </lineage>
</organism>
<dbReference type="RefSeq" id="WP_093856339.1">
    <property type="nucleotide sequence ID" value="NZ_FNIG01000003.1"/>
</dbReference>
<dbReference type="AlphaFoldDB" id="A0A1G9ZXE5"/>
<dbReference type="OrthoDB" id="2971044at2"/>
<reference evidence="1 2" key="1">
    <citation type="submission" date="2016-10" db="EMBL/GenBank/DDBJ databases">
        <authorList>
            <person name="de Groot N.N."/>
        </authorList>
    </citation>
    <scope>NUCLEOTIDE SEQUENCE [LARGE SCALE GENOMIC DNA]</scope>
    <source>
        <strain evidence="1 2">CGMCC 1.3442</strain>
    </source>
</reference>
<keyword evidence="2" id="KW-1185">Reference proteome</keyword>
<name>A0A1G9ZXE5_9BACI</name>
<evidence type="ECO:0000313" key="1">
    <source>
        <dbReference type="EMBL" id="SDN26109.1"/>
    </source>
</evidence>